<gene>
    <name evidence="2" type="ORF">FHT02_000312</name>
</gene>
<dbReference type="SUPFAM" id="SSF46785">
    <property type="entry name" value="Winged helix' DNA-binding domain"/>
    <property type="match status" value="1"/>
</dbReference>
<dbReference type="InterPro" id="IPR036390">
    <property type="entry name" value="WH_DNA-bd_sf"/>
</dbReference>
<name>A0A840YJM0_9SPHN</name>
<dbReference type="GO" id="GO:0006355">
    <property type="term" value="P:regulation of DNA-templated transcription"/>
    <property type="evidence" value="ECO:0007669"/>
    <property type="project" value="InterPro"/>
</dbReference>
<reference evidence="2 3" key="1">
    <citation type="submission" date="2020-08" db="EMBL/GenBank/DDBJ databases">
        <title>Genomic Encyclopedia of Type Strains, Phase IV (KMG-IV): sequencing the most valuable type-strain genomes for metagenomic binning, comparative biology and taxonomic classification.</title>
        <authorList>
            <person name="Goeker M."/>
        </authorList>
    </citation>
    <scope>NUCLEOTIDE SEQUENCE [LARGE SCALE GENOMIC DNA]</scope>
    <source>
        <strain evidence="2 3">DSM 26736</strain>
    </source>
</reference>
<evidence type="ECO:0000313" key="3">
    <source>
        <dbReference type="Proteomes" id="UP000527143"/>
    </source>
</evidence>
<accession>A0A840YJM0</accession>
<dbReference type="Gene3D" id="2.60.120.10">
    <property type="entry name" value="Jelly Rolls"/>
    <property type="match status" value="1"/>
</dbReference>
<dbReference type="Proteomes" id="UP000527143">
    <property type="component" value="Unassembled WGS sequence"/>
</dbReference>
<dbReference type="InterPro" id="IPR012318">
    <property type="entry name" value="HTH_CRP"/>
</dbReference>
<dbReference type="GO" id="GO:0003677">
    <property type="term" value="F:DNA binding"/>
    <property type="evidence" value="ECO:0007669"/>
    <property type="project" value="InterPro"/>
</dbReference>
<dbReference type="InterPro" id="IPR014710">
    <property type="entry name" value="RmlC-like_jellyroll"/>
</dbReference>
<comment type="caution">
    <text evidence="2">The sequence shown here is derived from an EMBL/GenBank/DDBJ whole genome shotgun (WGS) entry which is preliminary data.</text>
</comment>
<keyword evidence="3" id="KW-1185">Reference proteome</keyword>
<dbReference type="EMBL" id="JACIJF010000001">
    <property type="protein sequence ID" value="MBB5709106.1"/>
    <property type="molecule type" value="Genomic_DNA"/>
</dbReference>
<dbReference type="AlphaFoldDB" id="A0A840YJM0"/>
<organism evidence="2 3">
    <name type="scientific">Sphingomonas xinjiangensis</name>
    <dbReference type="NCBI Taxonomy" id="643568"/>
    <lineage>
        <taxon>Bacteria</taxon>
        <taxon>Pseudomonadati</taxon>
        <taxon>Pseudomonadota</taxon>
        <taxon>Alphaproteobacteria</taxon>
        <taxon>Sphingomonadales</taxon>
        <taxon>Sphingomonadaceae</taxon>
        <taxon>Sphingomonas</taxon>
    </lineage>
</organism>
<feature type="domain" description="HTH crp-type" evidence="1">
    <location>
        <begin position="148"/>
        <end position="213"/>
    </location>
</feature>
<protein>
    <submittedName>
        <fullName evidence="2">CRP-like cAMP-binding protein</fullName>
    </submittedName>
</protein>
<sequence>MAAVSRSDAHASANALIRALPFDSRDTLLAACERQTFVCGHRLGTEGTPLIFFPETAIISVINQHGAEVGLVGFEGMTGWSILLGSLPLGLSSVIECSGSVLALPASELIRLCRHLPAIRAVVLRFIEVVVAQMVDAIGAAAHHGVSARLARRLLMLHDRGVGDSYEITHARLAEALAVRRASVTDCLHVLEGQRTLRCTRNRITVLDRPALVAEAGLTYGGAERAYRQIIGAFGKP</sequence>
<evidence type="ECO:0000313" key="2">
    <source>
        <dbReference type="EMBL" id="MBB5709106.1"/>
    </source>
</evidence>
<evidence type="ECO:0000259" key="1">
    <source>
        <dbReference type="Pfam" id="PF13545"/>
    </source>
</evidence>
<proteinExistence type="predicted"/>
<dbReference type="Pfam" id="PF13545">
    <property type="entry name" value="HTH_Crp_2"/>
    <property type="match status" value="1"/>
</dbReference>